<evidence type="ECO:0000313" key="1">
    <source>
        <dbReference type="EMBL" id="MBC9982176.1"/>
    </source>
</evidence>
<name>A0ABR7UEZ9_9BRAD</name>
<proteinExistence type="predicted"/>
<comment type="caution">
    <text evidence="1">The sequence shown here is derived from an EMBL/GenBank/DDBJ whole genome shotgun (WGS) entry which is preliminary data.</text>
</comment>
<reference evidence="1 2" key="1">
    <citation type="journal article" date="2020" name="Arch. Microbiol.">
        <title>Bradyrhizobium campsiandrae sp. nov., a nitrogen-fixing bacterial strain isolated from a native leguminous tree from the Amazon adapted to flooded conditions.</title>
        <authorList>
            <person name="Cabral Michel D."/>
            <person name="Martins da Costa E."/>
            <person name="Azarias Guimaraes A."/>
            <person name="Soares de Carvalho T."/>
            <person name="Santos de Castro Caputo P."/>
            <person name="Willems A."/>
            <person name="de Souza Moreira F.M."/>
        </authorList>
    </citation>
    <scope>NUCLEOTIDE SEQUENCE [LARGE SCALE GENOMIC DNA]</scope>
    <source>
        <strain evidence="2">INPA 384B</strain>
    </source>
</reference>
<keyword evidence="2" id="KW-1185">Reference proteome</keyword>
<dbReference type="EMBL" id="JAATTO010000046">
    <property type="protein sequence ID" value="MBC9982176.1"/>
    <property type="molecule type" value="Genomic_DNA"/>
</dbReference>
<organism evidence="1 2">
    <name type="scientific">Bradyrhizobium campsiandrae</name>
    <dbReference type="NCBI Taxonomy" id="1729892"/>
    <lineage>
        <taxon>Bacteria</taxon>
        <taxon>Pseudomonadati</taxon>
        <taxon>Pseudomonadota</taxon>
        <taxon>Alphaproteobacteria</taxon>
        <taxon>Hyphomicrobiales</taxon>
        <taxon>Nitrobacteraceae</taxon>
        <taxon>Bradyrhizobium</taxon>
    </lineage>
</organism>
<sequence>MTLIQKLFGKKPITSTAIATEIEKARAEHDAVLAKRGAALAGLGLMDDAAHQKAEAEYEVHRRAADRAAARLADLGKAHAEALATEAGAEKQAEAERFRQRVTNARSNVEVEAVALLREYDATAAKLGDIIARLGEIDTEASAVNEAGRRAPGFEPVRSIDAAHRQHPGRQASERREMQPCWVFSNGDVLPVRTNASGNVIKEEPRWVHHEQRFDTPRREQREIVVSRTEARAGHYEAGLAGIVLPPGFARGSAHWPRKS</sequence>
<protein>
    <submittedName>
        <fullName evidence="1">Uncharacterized protein</fullName>
    </submittedName>
</protein>
<dbReference type="RefSeq" id="WP_188107746.1">
    <property type="nucleotide sequence ID" value="NZ_JAANIH010000089.1"/>
</dbReference>
<dbReference type="Proteomes" id="UP000639516">
    <property type="component" value="Unassembled WGS sequence"/>
</dbReference>
<evidence type="ECO:0000313" key="2">
    <source>
        <dbReference type="Proteomes" id="UP000639516"/>
    </source>
</evidence>
<accession>A0ABR7UEZ9</accession>
<gene>
    <name evidence="1" type="ORF">HA482_28600</name>
</gene>